<evidence type="ECO:0000313" key="3">
    <source>
        <dbReference type="EMBL" id="BAD40124.1"/>
    </source>
</evidence>
<feature type="transmembrane region" description="Helical" evidence="2">
    <location>
        <begin position="38"/>
        <end position="58"/>
    </location>
</feature>
<dbReference type="Proteomes" id="UP000000417">
    <property type="component" value="Chromosome"/>
</dbReference>
<keyword evidence="2" id="KW-0472">Membrane</keyword>
<dbReference type="PANTHER" id="PTHR23530">
    <property type="entry name" value="TRANSPORT PROTEIN-RELATED"/>
    <property type="match status" value="1"/>
</dbReference>
<dbReference type="SUPFAM" id="SSF103473">
    <property type="entry name" value="MFS general substrate transporter"/>
    <property type="match status" value="1"/>
</dbReference>
<dbReference type="PANTHER" id="PTHR23530:SF1">
    <property type="entry name" value="PERMEASE, MAJOR FACILITATOR SUPERFAMILY-RELATED"/>
    <property type="match status" value="1"/>
</dbReference>
<name>Q67QB9_SYMTH</name>
<dbReference type="EMBL" id="AP006840">
    <property type="protein sequence ID" value="BAD40124.1"/>
    <property type="molecule type" value="Genomic_DNA"/>
</dbReference>
<sequence>MRLSRRARRGVTGESGDASFRAQSKGRRSIMRRNLHRYYVYTVLSSLAFTWTTWFVFVDSRGGNAGWAESAFHLAILLGEVPTGVVADLLGRRRSMLIGLVLGAASFFGYGLIRDTLTACLMLGITGLSLTFISGADAALLYETAAALGGEDFARRATARASALQMMASPRRRSWPAGWLSATPQPRSSPTAPSTSWPPSWSGGCRSHPLRPRRRGALRGPGRTPSRPWLSCAGTRASWG</sequence>
<protein>
    <submittedName>
        <fullName evidence="3">Multidrug efflux protein variant</fullName>
    </submittedName>
</protein>
<accession>Q67QB9</accession>
<organism evidence="3 4">
    <name type="scientific">Symbiobacterium thermophilum (strain DSM 24528 / JCM 14929 / IAM 14863 / T)</name>
    <dbReference type="NCBI Taxonomy" id="292459"/>
    <lineage>
        <taxon>Bacteria</taxon>
        <taxon>Bacillati</taxon>
        <taxon>Bacillota</taxon>
        <taxon>Clostridia</taxon>
        <taxon>Eubacteriales</taxon>
        <taxon>Symbiobacteriaceae</taxon>
        <taxon>Symbiobacterium</taxon>
    </lineage>
</organism>
<feature type="compositionally biased region" description="Basic residues" evidence="1">
    <location>
        <begin position="208"/>
        <end position="217"/>
    </location>
</feature>
<feature type="transmembrane region" description="Helical" evidence="2">
    <location>
        <begin position="97"/>
        <end position="113"/>
    </location>
</feature>
<dbReference type="AlphaFoldDB" id="Q67QB9"/>
<keyword evidence="2" id="KW-1133">Transmembrane helix</keyword>
<keyword evidence="2" id="KW-0812">Transmembrane</keyword>
<dbReference type="InterPro" id="IPR053160">
    <property type="entry name" value="MFS_DHA3_Transporter"/>
</dbReference>
<dbReference type="KEGG" id="sth:STH1139"/>
<evidence type="ECO:0000313" key="4">
    <source>
        <dbReference type="Proteomes" id="UP000000417"/>
    </source>
</evidence>
<dbReference type="InterPro" id="IPR036259">
    <property type="entry name" value="MFS_trans_sf"/>
</dbReference>
<reference evidence="3 4" key="1">
    <citation type="journal article" date="2004" name="Nucleic Acids Res.">
        <title>Genome sequence of Symbiobacterium thermophilum, an uncultivable bacterium that depends on microbial commensalism.</title>
        <authorList>
            <person name="Ueda K."/>
            <person name="Yamashita A."/>
            <person name="Ishikawa J."/>
            <person name="Shimada M."/>
            <person name="Watsuji T."/>
            <person name="Morimura K."/>
            <person name="Ikeda H."/>
            <person name="Hattori M."/>
            <person name="Beppu T."/>
        </authorList>
    </citation>
    <scope>NUCLEOTIDE SEQUENCE [LARGE SCALE GENOMIC DNA]</scope>
    <source>
        <strain evidence="4">T / IAM 14863</strain>
    </source>
</reference>
<keyword evidence="4" id="KW-1185">Reference proteome</keyword>
<proteinExistence type="predicted"/>
<gene>
    <name evidence="3" type="ordered locus">STH1139</name>
</gene>
<dbReference type="HOGENOM" id="CLU_1155918_0_0_9"/>
<dbReference type="STRING" id="292459.STH1139"/>
<feature type="region of interest" description="Disordered" evidence="1">
    <location>
        <begin position="175"/>
        <end position="240"/>
    </location>
</feature>
<evidence type="ECO:0000256" key="1">
    <source>
        <dbReference type="SAM" id="MobiDB-lite"/>
    </source>
</evidence>
<feature type="compositionally biased region" description="Low complexity" evidence="1">
    <location>
        <begin position="181"/>
        <end position="202"/>
    </location>
</feature>
<evidence type="ECO:0000256" key="2">
    <source>
        <dbReference type="SAM" id="Phobius"/>
    </source>
</evidence>
<dbReference type="eggNOG" id="COG2814">
    <property type="taxonomic scope" value="Bacteria"/>
</dbReference>
<dbReference type="Gene3D" id="1.20.1250.20">
    <property type="entry name" value="MFS general substrate transporter like domains"/>
    <property type="match status" value="1"/>
</dbReference>